<dbReference type="InterPro" id="IPR051722">
    <property type="entry name" value="Endocytosis_PI4K-reg_protein"/>
</dbReference>
<dbReference type="EMBL" id="VWPK01000053">
    <property type="protein sequence ID" value="KAA5609324.1"/>
    <property type="molecule type" value="Genomic_DNA"/>
</dbReference>
<comment type="similarity">
    <text evidence="2">Belongs to the YPP1 family.</text>
</comment>
<feature type="repeat" description="TPR" evidence="3">
    <location>
        <begin position="321"/>
        <end position="354"/>
    </location>
</feature>
<keyword evidence="6" id="KW-1185">Reference proteome</keyword>
<name>A0A5M6IM18_9PROT</name>
<dbReference type="AlphaFoldDB" id="A0A5M6IM18"/>
<evidence type="ECO:0000256" key="4">
    <source>
        <dbReference type="SAM" id="MobiDB-lite"/>
    </source>
</evidence>
<gene>
    <name evidence="5" type="ORF">F1189_24660</name>
</gene>
<dbReference type="PROSITE" id="PS50005">
    <property type="entry name" value="TPR"/>
    <property type="match status" value="2"/>
</dbReference>
<accession>A0A5M6IM18</accession>
<evidence type="ECO:0000313" key="5">
    <source>
        <dbReference type="EMBL" id="KAA5609324.1"/>
    </source>
</evidence>
<reference evidence="5 6" key="1">
    <citation type="submission" date="2019-09" db="EMBL/GenBank/DDBJ databases">
        <title>Genome sequence of Rhodovastum atsumiense, a diverse member of the Acetobacteraceae family of non-sulfur purple photosynthetic bacteria.</title>
        <authorList>
            <person name="Meyer T."/>
            <person name="Kyndt J."/>
        </authorList>
    </citation>
    <scope>NUCLEOTIDE SEQUENCE [LARGE SCALE GENOMIC DNA]</scope>
    <source>
        <strain evidence="5 6">DSM 21279</strain>
    </source>
</reference>
<evidence type="ECO:0000256" key="3">
    <source>
        <dbReference type="PROSITE-ProRule" id="PRU00339"/>
    </source>
</evidence>
<proteinExistence type="inferred from homology"/>
<comment type="caution">
    <text evidence="5">The sequence shown here is derived from an EMBL/GenBank/DDBJ whole genome shotgun (WGS) entry which is preliminary data.</text>
</comment>
<dbReference type="OrthoDB" id="174989at2"/>
<keyword evidence="3" id="KW-0802">TPR repeat</keyword>
<sequence>MQRRDGGPDVKRPRRTAARALLAAALIGGPLAGPAPLRAQDAAPSATALTQLIGNALFWNQRGQPDRARQELERALALQPQNPDLLALAARLAYQLGEYDAGDACTARLREAAPQDPRLAALAAEQRHSPAELQVLAEARKLADAGRKEDAIRLYRQFTRGKIPDSLAVEFYLLLGGSSTEGFIEASDALSAVMARWPTELAFRLAYARLQTFQEGARAGGIELLRELTREPAVAEQARAAWHETLLWQGADFQTRDQLEAYLRAYPGDPAIEAKLKEVRASLPDESVLARMRGWEALSSGRTEDAEREFQAALAATADDAEAMVALALIRRKQKRFPEATKLLDRAYELAPYRRDEFRATVGDGDQPGQPPAEDAGKAVRARYAEVRRLADQGALDKAETLLRQLMRRDRTAGNFVALGGIQARAGRLAEAEESYRTALTLGPRGADALAGLSDVLDRQGKASESEALRAEAEEKLTRAGDRAGLRQLDRSRADRLRRQATGTGDPVARIALLRQGLGLDPDHPWLRLDLARALQKQGQGAEARRIMAEGVAGTAVSPDALKAAIAFAYETDDLSLANRLIDRLPPRERSEAMRTLQQQAVAREQVQAALTSGDEPSRIRAALLVLAAQPDPAGVRGNEIGRALLRLGDKGAARSALQAALASTVAPTPQQRIAYAGVLLKAGLTRDARALVRELDRRGLPEPSRRLLAQVLDGIAVQQSDRLNEQGRPAEAFEALAPRLSGDPADPGLNLALGRIYQDNGRPREAQAITETLLQRHPDNLDVRLTAVTTAIRRGELAEAERLLAETRDMFPEEPRVYVASATLAKARGQNGKAMNDLEKARMLRERQLVKPE</sequence>
<dbReference type="InterPro" id="IPR019734">
    <property type="entry name" value="TPR_rpt"/>
</dbReference>
<dbReference type="SMART" id="SM00028">
    <property type="entry name" value="TPR"/>
    <property type="match status" value="6"/>
</dbReference>
<dbReference type="PANTHER" id="PTHR23083:SF464">
    <property type="entry name" value="TETRATRICOPEPTIDE REPEAT DOMAIN 7, ISOFORM A"/>
    <property type="match status" value="1"/>
</dbReference>
<evidence type="ECO:0000256" key="1">
    <source>
        <dbReference type="ARBA" id="ARBA00002550"/>
    </source>
</evidence>
<dbReference type="Pfam" id="PF14559">
    <property type="entry name" value="TPR_19"/>
    <property type="match status" value="3"/>
</dbReference>
<comment type="function">
    <text evidence="1">Involved in endocytosis.</text>
</comment>
<dbReference type="Proteomes" id="UP000325255">
    <property type="component" value="Unassembled WGS sequence"/>
</dbReference>
<dbReference type="PRINTS" id="PR01441">
    <property type="entry name" value="CELLSNTHASEC"/>
</dbReference>
<dbReference type="Gene3D" id="1.25.40.10">
    <property type="entry name" value="Tetratricopeptide repeat domain"/>
    <property type="match status" value="5"/>
</dbReference>
<evidence type="ECO:0000313" key="6">
    <source>
        <dbReference type="Proteomes" id="UP000325255"/>
    </source>
</evidence>
<dbReference type="SUPFAM" id="SSF48452">
    <property type="entry name" value="TPR-like"/>
    <property type="match status" value="3"/>
</dbReference>
<organism evidence="5 6">
    <name type="scientific">Rhodovastum atsumiense</name>
    <dbReference type="NCBI Taxonomy" id="504468"/>
    <lineage>
        <taxon>Bacteria</taxon>
        <taxon>Pseudomonadati</taxon>
        <taxon>Pseudomonadota</taxon>
        <taxon>Alphaproteobacteria</taxon>
        <taxon>Acetobacterales</taxon>
        <taxon>Acetobacteraceae</taxon>
        <taxon>Rhodovastum</taxon>
    </lineage>
</organism>
<dbReference type="InterPro" id="IPR003921">
    <property type="entry name" value="Cell_synth_C"/>
</dbReference>
<feature type="repeat" description="TPR" evidence="3">
    <location>
        <begin position="413"/>
        <end position="446"/>
    </location>
</feature>
<dbReference type="GO" id="GO:0006011">
    <property type="term" value="P:UDP-alpha-D-glucose metabolic process"/>
    <property type="evidence" value="ECO:0007669"/>
    <property type="project" value="InterPro"/>
</dbReference>
<dbReference type="GO" id="GO:0016020">
    <property type="term" value="C:membrane"/>
    <property type="evidence" value="ECO:0007669"/>
    <property type="project" value="InterPro"/>
</dbReference>
<feature type="region of interest" description="Disordered" evidence="4">
    <location>
        <begin position="360"/>
        <end position="380"/>
    </location>
</feature>
<protein>
    <submittedName>
        <fullName evidence="5">Tetratricopeptide repeat protein</fullName>
    </submittedName>
</protein>
<evidence type="ECO:0000256" key="2">
    <source>
        <dbReference type="ARBA" id="ARBA00038251"/>
    </source>
</evidence>
<dbReference type="InterPro" id="IPR011990">
    <property type="entry name" value="TPR-like_helical_dom_sf"/>
</dbReference>
<dbReference type="Pfam" id="PF13432">
    <property type="entry name" value="TPR_16"/>
    <property type="match status" value="3"/>
</dbReference>
<dbReference type="PANTHER" id="PTHR23083">
    <property type="entry name" value="TETRATRICOPEPTIDE REPEAT PROTEIN, TPR"/>
    <property type="match status" value="1"/>
</dbReference>